<dbReference type="Proteomes" id="UP001649381">
    <property type="component" value="Unassembled WGS sequence"/>
</dbReference>
<dbReference type="Pfam" id="PF00817">
    <property type="entry name" value="IMS"/>
    <property type="match status" value="1"/>
</dbReference>
<feature type="domain" description="UmuC" evidence="4">
    <location>
        <begin position="13"/>
        <end position="200"/>
    </location>
</feature>
<dbReference type="SUPFAM" id="SSF100879">
    <property type="entry name" value="Lesion bypass DNA polymerase (Y-family), little finger domain"/>
    <property type="match status" value="1"/>
</dbReference>
<dbReference type="InterPro" id="IPR024728">
    <property type="entry name" value="PolY_HhH_motif"/>
</dbReference>
<sequence>MEIDYSAFEKRTILCIDMKSFFASCSAVELGLDPLTCYLVVVGDSERQGSVVLAASPMMKKEFGIRTGSRLFEVPDDPRIHVVNAQMRLYLRRSTDLTRLFNRYVPKDSIHTYSVDESFLQVDGTERLWGDRWEIARRIKEEIWGKYGLPSAIGIGPNMLLSKICLDLEAKKKGIAEWTYEDVQRKLWKVSPLSNMWGIGPRLEKTLNRMGIMSVGQLANYPLKLIEKKFGVMGNQLYYHAWGVDLSEIGAPIMQGQISYGKGQILLRDYKDRKEVQHVILEMCEEVGRRARTAQKAGRTISLGVGYSKDEGGGGFHRSRTIADPTNITMDLYRVCLELFDEFYGGQTVRKLSITLSNVCSDDEMQLSLFELDRPKKRVLGYTMDQIREKYGGDALLRAVSYTPAGTARHRSRLVGGHKA</sequence>
<dbReference type="Gene3D" id="1.10.150.20">
    <property type="entry name" value="5' to 3' exonuclease, C-terminal subdomain"/>
    <property type="match status" value="1"/>
</dbReference>
<dbReference type="PANTHER" id="PTHR11076:SF35">
    <property type="entry name" value="DNA REPAIR PROTEIN HOMOLOG YOBH"/>
    <property type="match status" value="1"/>
</dbReference>
<comment type="similarity">
    <text evidence="1">Belongs to the DNA polymerase type-Y family.</text>
</comment>
<evidence type="ECO:0000256" key="3">
    <source>
        <dbReference type="ARBA" id="ARBA00022932"/>
    </source>
</evidence>
<dbReference type="Pfam" id="PF11798">
    <property type="entry name" value="IMS_HHH"/>
    <property type="match status" value="1"/>
</dbReference>
<dbReference type="SUPFAM" id="SSF56672">
    <property type="entry name" value="DNA/RNA polymerases"/>
    <property type="match status" value="1"/>
</dbReference>
<organism evidence="5 6">
    <name type="scientific">Pseudalkalibacillus berkeleyi</name>
    <dbReference type="NCBI Taxonomy" id="1069813"/>
    <lineage>
        <taxon>Bacteria</taxon>
        <taxon>Bacillati</taxon>
        <taxon>Bacillota</taxon>
        <taxon>Bacilli</taxon>
        <taxon>Bacillales</taxon>
        <taxon>Fictibacillaceae</taxon>
        <taxon>Pseudalkalibacillus</taxon>
    </lineage>
</organism>
<evidence type="ECO:0000313" key="5">
    <source>
        <dbReference type="EMBL" id="MCF6137691.1"/>
    </source>
</evidence>
<keyword evidence="3" id="KW-0808">Transferase</keyword>
<keyword evidence="3" id="KW-0239">DNA-directed DNA polymerase</keyword>
<dbReference type="RefSeq" id="WP_236333488.1">
    <property type="nucleotide sequence ID" value="NZ_JAKIJS010000001.1"/>
</dbReference>
<dbReference type="Pfam" id="PF11799">
    <property type="entry name" value="IMS_C"/>
    <property type="match status" value="1"/>
</dbReference>
<dbReference type="Gene3D" id="3.30.1490.100">
    <property type="entry name" value="DNA polymerase, Y-family, little finger domain"/>
    <property type="match status" value="1"/>
</dbReference>
<proteinExistence type="inferred from homology"/>
<dbReference type="PANTHER" id="PTHR11076">
    <property type="entry name" value="DNA REPAIR POLYMERASE UMUC / TRANSFERASE FAMILY MEMBER"/>
    <property type="match status" value="1"/>
</dbReference>
<accession>A0ABS9H1B6</accession>
<name>A0ABS9H1B6_9BACL</name>
<dbReference type="InterPro" id="IPR043128">
    <property type="entry name" value="Rev_trsase/Diguanyl_cyclase"/>
</dbReference>
<keyword evidence="3" id="KW-0548">Nucleotidyltransferase</keyword>
<comment type="caution">
    <text evidence="5">The sequence shown here is derived from an EMBL/GenBank/DDBJ whole genome shotgun (WGS) entry which is preliminary data.</text>
</comment>
<dbReference type="InterPro" id="IPR043502">
    <property type="entry name" value="DNA/RNA_pol_sf"/>
</dbReference>
<dbReference type="InterPro" id="IPR017961">
    <property type="entry name" value="DNA_pol_Y-fam_little_finger"/>
</dbReference>
<dbReference type="PROSITE" id="PS50173">
    <property type="entry name" value="UMUC"/>
    <property type="match status" value="1"/>
</dbReference>
<evidence type="ECO:0000259" key="4">
    <source>
        <dbReference type="PROSITE" id="PS50173"/>
    </source>
</evidence>
<dbReference type="EMBL" id="JAKIJS010000001">
    <property type="protein sequence ID" value="MCF6137691.1"/>
    <property type="molecule type" value="Genomic_DNA"/>
</dbReference>
<evidence type="ECO:0000256" key="2">
    <source>
        <dbReference type="ARBA" id="ARBA00022457"/>
    </source>
</evidence>
<evidence type="ECO:0000313" key="6">
    <source>
        <dbReference type="Proteomes" id="UP001649381"/>
    </source>
</evidence>
<dbReference type="Gene3D" id="3.40.1170.60">
    <property type="match status" value="1"/>
</dbReference>
<keyword evidence="2" id="KW-0515">Mutator protein</keyword>
<protein>
    <submittedName>
        <fullName evidence="5">UV damage repair protein UvrX</fullName>
    </submittedName>
</protein>
<dbReference type="InterPro" id="IPR050116">
    <property type="entry name" value="DNA_polymerase-Y"/>
</dbReference>
<dbReference type="InterPro" id="IPR036775">
    <property type="entry name" value="DNA_pol_Y-fam_lit_finger_sf"/>
</dbReference>
<dbReference type="Gene3D" id="3.30.70.270">
    <property type="match status" value="1"/>
</dbReference>
<dbReference type="InterPro" id="IPR001126">
    <property type="entry name" value="UmuC"/>
</dbReference>
<reference evidence="5 6" key="1">
    <citation type="submission" date="2022-01" db="EMBL/GenBank/DDBJ databases">
        <title>Alkalihalobacillus sp. EGI L200015, a novel bacterium isolated from a salt lake sediment.</title>
        <authorList>
            <person name="Gao L."/>
            <person name="Fang B.-Z."/>
            <person name="Li W.-J."/>
        </authorList>
    </citation>
    <scope>NUCLEOTIDE SEQUENCE [LARGE SCALE GENOMIC DNA]</scope>
    <source>
        <strain evidence="5 6">KCTC 12718</strain>
    </source>
</reference>
<dbReference type="CDD" id="cd01700">
    <property type="entry name" value="PolY_Pol_V_umuC"/>
    <property type="match status" value="1"/>
</dbReference>
<gene>
    <name evidence="5" type="ORF">L2716_08105</name>
</gene>
<keyword evidence="6" id="KW-1185">Reference proteome</keyword>
<evidence type="ECO:0000256" key="1">
    <source>
        <dbReference type="ARBA" id="ARBA00010945"/>
    </source>
</evidence>